<evidence type="ECO:0000259" key="5">
    <source>
        <dbReference type="Pfam" id="PF00891"/>
    </source>
</evidence>
<dbReference type="OrthoDB" id="2410195at2759"/>
<dbReference type="Proteomes" id="UP000799538">
    <property type="component" value="Unassembled WGS sequence"/>
</dbReference>
<dbReference type="EMBL" id="ML992513">
    <property type="protein sequence ID" value="KAF2220229.1"/>
    <property type="molecule type" value="Genomic_DNA"/>
</dbReference>
<evidence type="ECO:0000313" key="7">
    <source>
        <dbReference type="EMBL" id="KAF2220229.1"/>
    </source>
</evidence>
<dbReference type="Gene3D" id="1.10.10.10">
    <property type="entry name" value="Winged helix-like DNA-binding domain superfamily/Winged helix DNA-binding domain"/>
    <property type="match status" value="1"/>
</dbReference>
<feature type="domain" description="O-methyltransferase C-terminal" evidence="5">
    <location>
        <begin position="223"/>
        <end position="374"/>
    </location>
</feature>
<dbReference type="InterPro" id="IPR036388">
    <property type="entry name" value="WH-like_DNA-bd_sf"/>
</dbReference>
<dbReference type="PIRSF" id="PIRSF005739">
    <property type="entry name" value="O-mtase"/>
    <property type="match status" value="1"/>
</dbReference>
<keyword evidence="2 7" id="KW-0808">Transferase</keyword>
<keyword evidence="8" id="KW-1185">Reference proteome</keyword>
<evidence type="ECO:0000259" key="6">
    <source>
        <dbReference type="Pfam" id="PF08100"/>
    </source>
</evidence>
<dbReference type="SUPFAM" id="SSF46785">
    <property type="entry name" value="Winged helix' DNA-binding domain"/>
    <property type="match status" value="1"/>
</dbReference>
<feature type="domain" description="O-methyltransferase dimerisation" evidence="6">
    <location>
        <begin position="57"/>
        <end position="115"/>
    </location>
</feature>
<dbReference type="PROSITE" id="PS51683">
    <property type="entry name" value="SAM_OMT_II"/>
    <property type="match status" value="1"/>
</dbReference>
<proteinExistence type="predicted"/>
<dbReference type="Gene3D" id="3.40.50.150">
    <property type="entry name" value="Vaccinia Virus protein VP39"/>
    <property type="match status" value="1"/>
</dbReference>
<reference evidence="8" key="1">
    <citation type="journal article" date="2020" name="Stud. Mycol.">
        <title>101 Dothideomycetes genomes: A test case for predicting lifestyles and emergence of pathogens.</title>
        <authorList>
            <person name="Haridas S."/>
            <person name="Albert R."/>
            <person name="Binder M."/>
            <person name="Bloem J."/>
            <person name="LaButti K."/>
            <person name="Salamov A."/>
            <person name="Andreopoulos B."/>
            <person name="Baker S."/>
            <person name="Barry K."/>
            <person name="Bills G."/>
            <person name="Bluhm B."/>
            <person name="Cannon C."/>
            <person name="Castanera R."/>
            <person name="Culley D."/>
            <person name="Daum C."/>
            <person name="Ezra D."/>
            <person name="Gonzalez J."/>
            <person name="Henrissat B."/>
            <person name="Kuo A."/>
            <person name="Liang C."/>
            <person name="Lipzen A."/>
            <person name="Lutzoni F."/>
            <person name="Magnuson J."/>
            <person name="Mondo S."/>
            <person name="Nolan M."/>
            <person name="Ohm R."/>
            <person name="Pangilinan J."/>
            <person name="Park H.-J."/>
            <person name="Ramirez L."/>
            <person name="Alfaro M."/>
            <person name="Sun H."/>
            <person name="Tritt A."/>
            <person name="Yoshinaga Y."/>
            <person name="Zwiers L.-H."/>
            <person name="Turgeon B."/>
            <person name="Goodwin S."/>
            <person name="Spatafora J."/>
            <person name="Crous P."/>
            <person name="Grigoriev I."/>
        </authorList>
    </citation>
    <scope>NUCLEOTIDE SEQUENCE [LARGE SCALE GENOMIC DNA]</scope>
    <source>
        <strain evidence="8">CECT 20119</strain>
    </source>
</reference>
<dbReference type="AlphaFoldDB" id="A0A6A6G3R4"/>
<dbReference type="SUPFAM" id="SSF53335">
    <property type="entry name" value="S-adenosyl-L-methionine-dependent methyltransferases"/>
    <property type="match status" value="1"/>
</dbReference>
<dbReference type="InterPro" id="IPR036390">
    <property type="entry name" value="WH_DNA-bd_sf"/>
</dbReference>
<gene>
    <name evidence="7" type="ORF">BDZ85DRAFT_204106</name>
</gene>
<dbReference type="InterPro" id="IPR012967">
    <property type="entry name" value="COMT_dimerisation"/>
</dbReference>
<dbReference type="Pfam" id="PF08100">
    <property type="entry name" value="Dimerisation"/>
    <property type="match status" value="1"/>
</dbReference>
<evidence type="ECO:0000256" key="1">
    <source>
        <dbReference type="ARBA" id="ARBA00022603"/>
    </source>
</evidence>
<accession>A0A6A6G3R4</accession>
<evidence type="ECO:0000313" key="8">
    <source>
        <dbReference type="Proteomes" id="UP000799538"/>
    </source>
</evidence>
<feature type="active site" description="Proton acceptor" evidence="4">
    <location>
        <position position="304"/>
    </location>
</feature>
<dbReference type="GO" id="GO:0032259">
    <property type="term" value="P:methylation"/>
    <property type="evidence" value="ECO:0007669"/>
    <property type="project" value="UniProtKB-KW"/>
</dbReference>
<evidence type="ECO:0000256" key="4">
    <source>
        <dbReference type="PIRSR" id="PIRSR005739-1"/>
    </source>
</evidence>
<dbReference type="Pfam" id="PF00891">
    <property type="entry name" value="Methyltransf_2"/>
    <property type="match status" value="1"/>
</dbReference>
<dbReference type="InterPro" id="IPR029063">
    <property type="entry name" value="SAM-dependent_MTases_sf"/>
</dbReference>
<organism evidence="7 8">
    <name type="scientific">Elsinoe ampelina</name>
    <dbReference type="NCBI Taxonomy" id="302913"/>
    <lineage>
        <taxon>Eukaryota</taxon>
        <taxon>Fungi</taxon>
        <taxon>Dikarya</taxon>
        <taxon>Ascomycota</taxon>
        <taxon>Pezizomycotina</taxon>
        <taxon>Dothideomycetes</taxon>
        <taxon>Dothideomycetidae</taxon>
        <taxon>Myriangiales</taxon>
        <taxon>Elsinoaceae</taxon>
        <taxon>Elsinoe</taxon>
    </lineage>
</organism>
<sequence>METATAVEQIKTLVATGGEQARKLALEATRKLITELETPYDTFHRLHSLHLDLAIAKVGSDLGLYKTLSASKEPLSLAALAEQTKAPEATLVRILRHLSALHIISESGPGSYTSSNITHHLALPGIEGGLIHAFDNCGPIFQRLPSFLAETSYAPPPSLTNTAFNAAYSTPLPVFHWITQFPERFASFQAAMTVQSINQPPWHAVFPFTTSLGSFASSHPDSPVFVDVGGGIGHQCAALIDAFPDLGLKGRVVLQDLPPTIAIAEAQGMLADTTGIKGEAHDFFTPQPATSQGARFYYLRTVLHDWPDDKCGVILKQIAAAMGEDSEVLIDEVVLPEQGAHVYATTYDLVMMSALAGRERTRGQWEGLVREAGLEVREVVGYEGLKGVSIIRCGKKV</sequence>
<evidence type="ECO:0000256" key="3">
    <source>
        <dbReference type="ARBA" id="ARBA00022691"/>
    </source>
</evidence>
<dbReference type="PANTHER" id="PTHR43712">
    <property type="entry name" value="PUTATIVE (AFU_ORTHOLOGUE AFUA_4G14580)-RELATED"/>
    <property type="match status" value="1"/>
</dbReference>
<dbReference type="InterPro" id="IPR001077">
    <property type="entry name" value="COMT_C"/>
</dbReference>
<evidence type="ECO:0000256" key="2">
    <source>
        <dbReference type="ARBA" id="ARBA00022679"/>
    </source>
</evidence>
<protein>
    <submittedName>
        <fullName evidence="7">S-adenosyl-L-methionine-dependent methyltransferase</fullName>
    </submittedName>
</protein>
<keyword evidence="1 7" id="KW-0489">Methyltransferase</keyword>
<dbReference type="InterPro" id="IPR016461">
    <property type="entry name" value="COMT-like"/>
</dbReference>
<keyword evidence="3" id="KW-0949">S-adenosyl-L-methionine</keyword>
<dbReference type="GO" id="GO:0008171">
    <property type="term" value="F:O-methyltransferase activity"/>
    <property type="evidence" value="ECO:0007669"/>
    <property type="project" value="InterPro"/>
</dbReference>
<name>A0A6A6G3R4_9PEZI</name>
<dbReference type="PANTHER" id="PTHR43712:SF4">
    <property type="entry name" value="O-METHYLTRANSFERASE DOMAIN-CONTAINING PROTEIN"/>
    <property type="match status" value="1"/>
</dbReference>